<dbReference type="InterPro" id="IPR024442">
    <property type="entry name" value="Transposase_Zn_ribbon"/>
</dbReference>
<feature type="domain" description="ISXO2-like transposase" evidence="2">
    <location>
        <begin position="126"/>
        <end position="274"/>
    </location>
</feature>
<protein>
    <submittedName>
        <fullName evidence="3">IS1595 family transposase</fullName>
    </submittedName>
</protein>
<dbReference type="PANTHER" id="PTHR47163:SF2">
    <property type="entry name" value="SI:DKEY-17M8.2"/>
    <property type="match status" value="1"/>
</dbReference>
<dbReference type="NCBIfam" id="NF033547">
    <property type="entry name" value="transpos_IS1595"/>
    <property type="match status" value="1"/>
</dbReference>
<dbReference type="Pfam" id="PF12760">
    <property type="entry name" value="Zn_ribbon_IS1595"/>
    <property type="match status" value="1"/>
</dbReference>
<organism evidence="3 4">
    <name type="scientific">Brevundimonas balnearis</name>
    <dbReference type="NCBI Taxonomy" id="1572858"/>
    <lineage>
        <taxon>Bacteria</taxon>
        <taxon>Pseudomonadati</taxon>
        <taxon>Pseudomonadota</taxon>
        <taxon>Alphaproteobacteria</taxon>
        <taxon>Caulobacterales</taxon>
        <taxon>Caulobacteraceae</taxon>
        <taxon>Brevundimonas</taxon>
    </lineage>
</organism>
<evidence type="ECO:0000259" key="2">
    <source>
        <dbReference type="SMART" id="SM01126"/>
    </source>
</evidence>
<dbReference type="RefSeq" id="WP_376836747.1">
    <property type="nucleotide sequence ID" value="NZ_JBHLSW010000011.1"/>
</dbReference>
<keyword evidence="4" id="KW-1185">Reference proteome</keyword>
<evidence type="ECO:0000256" key="1">
    <source>
        <dbReference type="SAM" id="MobiDB-lite"/>
    </source>
</evidence>
<reference evidence="3 4" key="1">
    <citation type="submission" date="2024-09" db="EMBL/GenBank/DDBJ databases">
        <authorList>
            <person name="Sun Q."/>
            <person name="Mori K."/>
        </authorList>
    </citation>
    <scope>NUCLEOTIDE SEQUENCE [LARGE SCALE GENOMIC DNA]</scope>
    <source>
        <strain evidence="3 4">NCAIM B.02621</strain>
    </source>
</reference>
<feature type="region of interest" description="Disordered" evidence="1">
    <location>
        <begin position="138"/>
        <end position="162"/>
    </location>
</feature>
<comment type="caution">
    <text evidence="3">The sequence shown here is derived from an EMBL/GenBank/DDBJ whole genome shotgun (WGS) entry which is preliminary data.</text>
</comment>
<evidence type="ECO:0000313" key="4">
    <source>
        <dbReference type="Proteomes" id="UP001589906"/>
    </source>
</evidence>
<dbReference type="Proteomes" id="UP001589906">
    <property type="component" value="Unassembled WGS sequence"/>
</dbReference>
<dbReference type="PANTHER" id="PTHR47163">
    <property type="entry name" value="DDE_TNP_IS1595 DOMAIN-CONTAINING PROTEIN"/>
    <property type="match status" value="1"/>
</dbReference>
<dbReference type="SMART" id="SM01126">
    <property type="entry name" value="DDE_Tnp_IS1595"/>
    <property type="match status" value="1"/>
</dbReference>
<dbReference type="InterPro" id="IPR024445">
    <property type="entry name" value="Tnp_ISXO2-like"/>
</dbReference>
<gene>
    <name evidence="3" type="ORF">ACFFGE_12475</name>
</gene>
<evidence type="ECO:0000313" key="3">
    <source>
        <dbReference type="EMBL" id="MFC0634687.1"/>
    </source>
</evidence>
<sequence length="291" mass="32761">MNLLTIFKRFPDQEACIEYLEKVRWGASPHCPHCGAVDVARKSESERVGRWNCHACRSSFNVLAGTIFEKTKVPLQKWFLAIGLIVNAKKSLSSGQLARDLDLNQKTAWFMQQRIRAAMLTAEGDLLQGIVEVDETYVGGKPRKGNRRDDDKPGKRGRGTSKAAVVGAVERGGRVIARVADDLTGKGLLRFLLSSVRPEGTLLITDELSSYNAAGAIFQRAVINHKEAYAFGETHTNSIEGFWSLIKRSWYGSHHHYTRRFMPLFIAETCWKYNQRRNDDAFGTFMRGCFA</sequence>
<name>A0ABV6R6Q1_9CAUL</name>
<proteinExistence type="predicted"/>
<dbReference type="EMBL" id="JBHLSW010000011">
    <property type="protein sequence ID" value="MFC0634687.1"/>
    <property type="molecule type" value="Genomic_DNA"/>
</dbReference>
<accession>A0ABV6R6Q1</accession>
<dbReference type="InterPro" id="IPR053164">
    <property type="entry name" value="IS1016-like_transposase"/>
</dbReference>
<dbReference type="Pfam" id="PF12762">
    <property type="entry name" value="DDE_Tnp_IS1595"/>
    <property type="match status" value="1"/>
</dbReference>